<dbReference type="Gene3D" id="1.10.150.520">
    <property type="match status" value="1"/>
</dbReference>
<dbReference type="AlphaFoldDB" id="A0A098C136"/>
<dbReference type="Proteomes" id="UP000032417">
    <property type="component" value="Chromosome 1"/>
</dbReference>
<dbReference type="InterPro" id="IPR036412">
    <property type="entry name" value="HAD-like_sf"/>
</dbReference>
<evidence type="ECO:0000313" key="1">
    <source>
        <dbReference type="EMBL" id="CEA15627.1"/>
    </source>
</evidence>
<sequence>MTENQEGIIITTDKILFFDMDGTLVDTNLANFSAYKNAVDSVLQTETNLVYNPEIRFNRLSSLSIYSSKLNFS</sequence>
<gene>
    <name evidence="1" type="ORF">ING2E5B_0864</name>
</gene>
<keyword evidence="2" id="KW-1185">Reference proteome</keyword>
<reference evidence="1 2" key="1">
    <citation type="submission" date="2014-08" db="EMBL/GenBank/DDBJ databases">
        <authorList>
            <person name="Wibberg D."/>
        </authorList>
    </citation>
    <scope>NUCLEOTIDE SEQUENCE [LARGE SCALE GENOMIC DNA]</scope>
    <source>
        <strain evidence="2">ING2-E5B</strain>
    </source>
</reference>
<protein>
    <submittedName>
        <fullName evidence="1">Uncharacterized protein</fullName>
    </submittedName>
</protein>
<proteinExistence type="predicted"/>
<dbReference type="InterPro" id="IPR023214">
    <property type="entry name" value="HAD_sf"/>
</dbReference>
<evidence type="ECO:0000313" key="2">
    <source>
        <dbReference type="Proteomes" id="UP000032417"/>
    </source>
</evidence>
<organism evidence="1 2">
    <name type="scientific">Fermentimonas caenicola</name>
    <dbReference type="NCBI Taxonomy" id="1562970"/>
    <lineage>
        <taxon>Bacteria</taxon>
        <taxon>Pseudomonadati</taxon>
        <taxon>Bacteroidota</taxon>
        <taxon>Bacteroidia</taxon>
        <taxon>Bacteroidales</taxon>
        <taxon>Dysgonomonadaceae</taxon>
        <taxon>Fermentimonas</taxon>
    </lineage>
</organism>
<dbReference type="EMBL" id="LN515532">
    <property type="protein sequence ID" value="CEA15627.1"/>
    <property type="molecule type" value="Genomic_DNA"/>
</dbReference>
<dbReference type="STRING" id="1562970.ING2E5B_0864"/>
<dbReference type="SUPFAM" id="SSF56784">
    <property type="entry name" value="HAD-like"/>
    <property type="match status" value="1"/>
</dbReference>
<dbReference type="Gene3D" id="3.40.50.1000">
    <property type="entry name" value="HAD superfamily/HAD-like"/>
    <property type="match status" value="1"/>
</dbReference>
<accession>A0A098C136</accession>
<dbReference type="HOGENOM" id="CLU_2701649_0_0_10"/>
<name>A0A098C136_9BACT</name>
<dbReference type="KEGG" id="pbt:ING2E5B_0864"/>